<accession>A0A8R7PCK6</accession>
<feature type="compositionally biased region" description="Basic and acidic residues" evidence="1">
    <location>
        <begin position="94"/>
        <end position="117"/>
    </location>
</feature>
<evidence type="ECO:0000313" key="4">
    <source>
        <dbReference type="Proteomes" id="UP000015106"/>
    </source>
</evidence>
<evidence type="ECO:0008006" key="5">
    <source>
        <dbReference type="Google" id="ProtNLM"/>
    </source>
</evidence>
<gene>
    <name evidence="3" type="primary">LOC125536554</name>
</gene>
<reference evidence="3" key="2">
    <citation type="submission" date="2018-03" db="EMBL/GenBank/DDBJ databases">
        <title>The Triticum urartu genome reveals the dynamic nature of wheat genome evolution.</title>
        <authorList>
            <person name="Ling H."/>
            <person name="Ma B."/>
            <person name="Shi X."/>
            <person name="Liu H."/>
            <person name="Dong L."/>
            <person name="Sun H."/>
            <person name="Cao Y."/>
            <person name="Gao Q."/>
            <person name="Zheng S."/>
            <person name="Li Y."/>
            <person name="Yu Y."/>
            <person name="Du H."/>
            <person name="Qi M."/>
            <person name="Li Y."/>
            <person name="Yu H."/>
            <person name="Cui Y."/>
            <person name="Wang N."/>
            <person name="Chen C."/>
            <person name="Wu H."/>
            <person name="Zhao Y."/>
            <person name="Zhang J."/>
            <person name="Li Y."/>
            <person name="Zhou W."/>
            <person name="Zhang B."/>
            <person name="Hu W."/>
            <person name="Eijk M."/>
            <person name="Tang J."/>
            <person name="Witsenboer H."/>
            <person name="Zhao S."/>
            <person name="Li Z."/>
            <person name="Zhang A."/>
            <person name="Wang D."/>
            <person name="Liang C."/>
        </authorList>
    </citation>
    <scope>NUCLEOTIDE SEQUENCE [LARGE SCALE GENOMIC DNA]</scope>
    <source>
        <strain evidence="3">cv. G1812</strain>
    </source>
</reference>
<evidence type="ECO:0000256" key="1">
    <source>
        <dbReference type="SAM" id="MobiDB-lite"/>
    </source>
</evidence>
<dbReference type="AlphaFoldDB" id="A0A8R7PCK6"/>
<reference evidence="4" key="1">
    <citation type="journal article" date="2013" name="Nature">
        <title>Draft genome of the wheat A-genome progenitor Triticum urartu.</title>
        <authorList>
            <person name="Ling H.Q."/>
            <person name="Zhao S."/>
            <person name="Liu D."/>
            <person name="Wang J."/>
            <person name="Sun H."/>
            <person name="Zhang C."/>
            <person name="Fan H."/>
            <person name="Li D."/>
            <person name="Dong L."/>
            <person name="Tao Y."/>
            <person name="Gao C."/>
            <person name="Wu H."/>
            <person name="Li Y."/>
            <person name="Cui Y."/>
            <person name="Guo X."/>
            <person name="Zheng S."/>
            <person name="Wang B."/>
            <person name="Yu K."/>
            <person name="Liang Q."/>
            <person name="Yang W."/>
            <person name="Lou X."/>
            <person name="Chen J."/>
            <person name="Feng M."/>
            <person name="Jian J."/>
            <person name="Zhang X."/>
            <person name="Luo G."/>
            <person name="Jiang Y."/>
            <person name="Liu J."/>
            <person name="Wang Z."/>
            <person name="Sha Y."/>
            <person name="Zhang B."/>
            <person name="Wu H."/>
            <person name="Tang D."/>
            <person name="Shen Q."/>
            <person name="Xue P."/>
            <person name="Zou S."/>
            <person name="Wang X."/>
            <person name="Liu X."/>
            <person name="Wang F."/>
            <person name="Yang Y."/>
            <person name="An X."/>
            <person name="Dong Z."/>
            <person name="Zhang K."/>
            <person name="Zhang X."/>
            <person name="Luo M.C."/>
            <person name="Dvorak J."/>
            <person name="Tong Y."/>
            <person name="Wang J."/>
            <person name="Yang H."/>
            <person name="Li Z."/>
            <person name="Wang D."/>
            <person name="Zhang A."/>
            <person name="Wang J."/>
        </authorList>
    </citation>
    <scope>NUCLEOTIDE SEQUENCE</scope>
    <source>
        <strain evidence="4">cv. G1812</strain>
    </source>
</reference>
<reference evidence="3" key="3">
    <citation type="submission" date="2022-06" db="UniProtKB">
        <authorList>
            <consortium name="EnsemblPlants"/>
        </authorList>
    </citation>
    <scope>IDENTIFICATION</scope>
</reference>
<dbReference type="EnsemblPlants" id="TuG1812G0200002106.01.T01">
    <property type="protein sequence ID" value="TuG1812G0200002106.01.T01.cds373262"/>
    <property type="gene ID" value="TuG1812G0200002106.01"/>
</dbReference>
<name>A0A8R7PCK6_TRIUA</name>
<dbReference type="Proteomes" id="UP000015106">
    <property type="component" value="Chromosome 2"/>
</dbReference>
<feature type="signal peptide" evidence="2">
    <location>
        <begin position="1"/>
        <end position="21"/>
    </location>
</feature>
<protein>
    <recommendedName>
        <fullName evidence="5">Secreted protein</fullName>
    </recommendedName>
</protein>
<proteinExistence type="predicted"/>
<evidence type="ECO:0000313" key="3">
    <source>
        <dbReference type="EnsemblPlants" id="TuG1812G0200002106.01.T01.cds373262"/>
    </source>
</evidence>
<organism evidence="3 4">
    <name type="scientific">Triticum urartu</name>
    <name type="common">Red wild einkorn</name>
    <name type="synonym">Crithodium urartu</name>
    <dbReference type="NCBI Taxonomy" id="4572"/>
    <lineage>
        <taxon>Eukaryota</taxon>
        <taxon>Viridiplantae</taxon>
        <taxon>Streptophyta</taxon>
        <taxon>Embryophyta</taxon>
        <taxon>Tracheophyta</taxon>
        <taxon>Spermatophyta</taxon>
        <taxon>Magnoliopsida</taxon>
        <taxon>Liliopsida</taxon>
        <taxon>Poales</taxon>
        <taxon>Poaceae</taxon>
        <taxon>BOP clade</taxon>
        <taxon>Pooideae</taxon>
        <taxon>Triticodae</taxon>
        <taxon>Triticeae</taxon>
        <taxon>Triticinae</taxon>
        <taxon>Triticum</taxon>
    </lineage>
</organism>
<sequence length="326" mass="34898">MVLQLVCQVVSVLWLAVHHFAEHRRQNFGKHTKNIRFKENYGREPGAHRRAINHSKAFLGLQLEEAVLDARNLKCLGGINLSAIRSHGHGIRAAGDKSRDVGERDEIARSGDGAPERQARCHVGIEQRGDGLEDLEADAGVALEQGVDADKHRRARGGSGQHMAVAAGAERTGVKEPDELPLQSAALLGPPMGGGAEAGGDAVAVGAVGHAGHDPVAALLDAAAGGLVELHPGPVGGGHRRDLGDGQACALHNHHRPAVLLHHPLHGVQMAPRQRLRGFPPVERVSTPRLGHAQTVVAVGRHWFDQQWILKSRWSRFVGEKSSSRD</sequence>
<dbReference type="Gramene" id="TuG1812G0200002106.01.T01">
    <property type="protein sequence ID" value="TuG1812G0200002106.01.T01.cds373262"/>
    <property type="gene ID" value="TuG1812G0200002106.01"/>
</dbReference>
<evidence type="ECO:0000256" key="2">
    <source>
        <dbReference type="SAM" id="SignalP"/>
    </source>
</evidence>
<keyword evidence="4" id="KW-1185">Reference proteome</keyword>
<feature type="region of interest" description="Disordered" evidence="1">
    <location>
        <begin position="92"/>
        <end position="117"/>
    </location>
</feature>
<keyword evidence="2" id="KW-0732">Signal</keyword>
<feature type="chain" id="PRO_5035891904" description="Secreted protein" evidence="2">
    <location>
        <begin position="22"/>
        <end position="326"/>
    </location>
</feature>